<feature type="region of interest" description="Disordered" evidence="1">
    <location>
        <begin position="1"/>
        <end position="103"/>
    </location>
</feature>
<evidence type="ECO:0000313" key="2">
    <source>
        <dbReference type="EMBL" id="CAB87228.1"/>
    </source>
</evidence>
<reference evidence="2 3" key="1">
    <citation type="journal article" date="1996" name="Mol. Microbiol.">
        <title>A set of ordered cosmids and a detailed genetic and physical map for the 8 Mb Streptomyces coelicolor A3(2) chromosome.</title>
        <authorList>
            <person name="Redenbach M."/>
            <person name="Kieser H.M."/>
            <person name="Denapaite D."/>
            <person name="Eichner A."/>
            <person name="Cullum J."/>
            <person name="Kinashi H."/>
            <person name="Hopwood D.A."/>
        </authorList>
    </citation>
    <scope>NUCLEOTIDE SEQUENCE [LARGE SCALE GENOMIC DNA]</scope>
    <source>
        <strain evidence="3">ATCC BAA-471 / A3(2) / M145</strain>
    </source>
</reference>
<name>Q9L063_STRCO</name>
<sequence length="103" mass="10639">MRGNRSVDRCFFPSVPPAPACLPPTSARPLPGRDPLGTPQQQTARGGDGGQAEGRAGGAREGGAVPEERHRDEEAAERRPADEIGDAVPVGCAGRRVGGTVRS</sequence>
<evidence type="ECO:0000256" key="1">
    <source>
        <dbReference type="SAM" id="MobiDB-lite"/>
    </source>
</evidence>
<organism evidence="2 3">
    <name type="scientific">Streptomyces coelicolor (strain ATCC BAA-471 / A3(2) / M145)</name>
    <dbReference type="NCBI Taxonomy" id="100226"/>
    <lineage>
        <taxon>Bacteria</taxon>
        <taxon>Bacillati</taxon>
        <taxon>Actinomycetota</taxon>
        <taxon>Actinomycetes</taxon>
        <taxon>Kitasatosporales</taxon>
        <taxon>Streptomycetaceae</taxon>
        <taxon>Streptomyces</taxon>
        <taxon>Streptomyces albidoflavus group</taxon>
    </lineage>
</organism>
<evidence type="ECO:0000313" key="3">
    <source>
        <dbReference type="Proteomes" id="UP000001973"/>
    </source>
</evidence>
<feature type="compositionally biased region" description="Basic and acidic residues" evidence="1">
    <location>
        <begin position="66"/>
        <end position="82"/>
    </location>
</feature>
<feature type="compositionally biased region" description="Gly residues" evidence="1">
    <location>
        <begin position="46"/>
        <end position="61"/>
    </location>
</feature>
<dbReference type="InParanoid" id="Q9L063"/>
<keyword evidence="3" id="KW-1185">Reference proteome</keyword>
<dbReference type="EMBL" id="AL939114">
    <property type="protein sequence ID" value="CAB87228.1"/>
    <property type="molecule type" value="Genomic_DNA"/>
</dbReference>
<dbReference type="HOGENOM" id="CLU_2262158_0_0_11"/>
<proteinExistence type="predicted"/>
<reference evidence="2 3" key="2">
    <citation type="journal article" date="2002" name="Nature">
        <title>Complete genome sequence of the model actinomycete Streptomyces coelicolor A3(2).</title>
        <authorList>
            <person name="Bentley S.D."/>
            <person name="Chater K.F."/>
            <person name="Cerdeno-Tarraga A.M."/>
            <person name="Challis G.L."/>
            <person name="Thomson N.R."/>
            <person name="James K.D."/>
            <person name="Harris D.E."/>
            <person name="Quail M.A."/>
            <person name="Kieser H."/>
            <person name="Harper D."/>
            <person name="Bateman A."/>
            <person name="Brown S."/>
            <person name="Chandra G."/>
            <person name="Chen C.W."/>
            <person name="Collins M."/>
            <person name="Cronin A."/>
            <person name="Fraser A."/>
            <person name="Goble A."/>
            <person name="Hidalgo J."/>
            <person name="Hornsby T."/>
            <person name="Howarth S."/>
            <person name="Huang C.H."/>
            <person name="Kieser T."/>
            <person name="Larke L."/>
            <person name="Murphy L."/>
            <person name="Oliver K."/>
            <person name="O'Neil S."/>
            <person name="Rabbinowitsch E."/>
            <person name="Rajandream M.A."/>
            <person name="Rutherford K."/>
            <person name="Rutter S."/>
            <person name="Seeger K."/>
            <person name="Saunders D."/>
            <person name="Sharp S."/>
            <person name="Squares R."/>
            <person name="Squares S."/>
            <person name="Taylor K."/>
            <person name="Warren T."/>
            <person name="Wietzorrek A."/>
            <person name="Woodward J."/>
            <person name="Barrell B.G."/>
            <person name="Parkhill J."/>
            <person name="Hopwood D.A."/>
        </authorList>
    </citation>
    <scope>NUCLEOTIDE SEQUENCE [LARGE SCALE GENOMIC DNA]</scope>
    <source>
        <strain evidence="3">ATCC BAA-471 / A3(2) / M145</strain>
    </source>
</reference>
<dbReference type="EMBL" id="AL645882">
    <property type="protein sequence ID" value="CAB87228.1"/>
    <property type="molecule type" value="Genomic_DNA"/>
</dbReference>
<protein>
    <submittedName>
        <fullName evidence="2">Uncharacterized protein</fullName>
    </submittedName>
</protein>
<dbReference type="KEGG" id="sco:SCO2791"/>
<gene>
    <name evidence="2" type="ordered locus">SCO2791</name>
    <name evidence="2" type="ORF">SCC105.22c</name>
</gene>
<dbReference type="AlphaFoldDB" id="Q9L063"/>
<dbReference type="PaxDb" id="100226-SCO2791"/>
<dbReference type="Proteomes" id="UP000001973">
    <property type="component" value="Chromosome"/>
</dbReference>
<accession>Q9L063</accession>